<dbReference type="InterPro" id="IPR019734">
    <property type="entry name" value="TPR_rpt"/>
</dbReference>
<organism evidence="5 6">
    <name type="scientific">Blepharisma stoltei</name>
    <dbReference type="NCBI Taxonomy" id="1481888"/>
    <lineage>
        <taxon>Eukaryota</taxon>
        <taxon>Sar</taxon>
        <taxon>Alveolata</taxon>
        <taxon>Ciliophora</taxon>
        <taxon>Postciliodesmatophora</taxon>
        <taxon>Heterotrichea</taxon>
        <taxon>Heterotrichida</taxon>
        <taxon>Blepharismidae</taxon>
        <taxon>Blepharisma</taxon>
    </lineage>
</organism>
<dbReference type="SUPFAM" id="SSF48452">
    <property type="entry name" value="TPR-like"/>
    <property type="match status" value="1"/>
</dbReference>
<proteinExistence type="predicted"/>
<dbReference type="InterPro" id="IPR011990">
    <property type="entry name" value="TPR-like_helical_dom_sf"/>
</dbReference>
<name>A0AAU9JSK1_9CILI</name>
<evidence type="ECO:0000256" key="2">
    <source>
        <dbReference type="ARBA" id="ARBA00022803"/>
    </source>
</evidence>
<keyword evidence="6" id="KW-1185">Reference proteome</keyword>
<evidence type="ECO:0000256" key="3">
    <source>
        <dbReference type="PROSITE-ProRule" id="PRU00339"/>
    </source>
</evidence>
<protein>
    <recommendedName>
        <fullName evidence="7">Tetratricopeptide repeat protein</fullName>
    </recommendedName>
</protein>
<evidence type="ECO:0000313" key="6">
    <source>
        <dbReference type="Proteomes" id="UP001162131"/>
    </source>
</evidence>
<accession>A0AAU9JSK1</accession>
<dbReference type="Gene3D" id="1.25.40.10">
    <property type="entry name" value="Tetratricopeptide repeat domain"/>
    <property type="match status" value="2"/>
</dbReference>
<feature type="repeat" description="TPR" evidence="3">
    <location>
        <begin position="312"/>
        <end position="345"/>
    </location>
</feature>
<comment type="caution">
    <text evidence="5">The sequence shown here is derived from an EMBL/GenBank/DDBJ whole genome shotgun (WGS) entry which is preliminary data.</text>
</comment>
<dbReference type="EMBL" id="CAJZBQ010000045">
    <property type="protein sequence ID" value="CAG9328071.1"/>
    <property type="molecule type" value="Genomic_DNA"/>
</dbReference>
<reference evidence="5" key="1">
    <citation type="submission" date="2021-09" db="EMBL/GenBank/DDBJ databases">
        <authorList>
            <consortium name="AG Swart"/>
            <person name="Singh M."/>
            <person name="Singh A."/>
            <person name="Seah K."/>
            <person name="Emmerich C."/>
        </authorList>
    </citation>
    <scope>NUCLEOTIDE SEQUENCE</scope>
    <source>
        <strain evidence="5">ATCC30299</strain>
    </source>
</reference>
<keyword evidence="2 3" id="KW-0802">TPR repeat</keyword>
<dbReference type="SMART" id="SM00028">
    <property type="entry name" value="TPR"/>
    <property type="match status" value="4"/>
</dbReference>
<evidence type="ECO:0000313" key="5">
    <source>
        <dbReference type="EMBL" id="CAG9328071.1"/>
    </source>
</evidence>
<evidence type="ECO:0008006" key="7">
    <source>
        <dbReference type="Google" id="ProtNLM"/>
    </source>
</evidence>
<dbReference type="Pfam" id="PF13414">
    <property type="entry name" value="TPR_11"/>
    <property type="match status" value="1"/>
</dbReference>
<dbReference type="InterPro" id="IPR051685">
    <property type="entry name" value="Ycf3/AcsC/BcsC/TPR_MFPF"/>
</dbReference>
<dbReference type="PANTHER" id="PTHR44943">
    <property type="entry name" value="CELLULOSE SYNTHASE OPERON PROTEIN C"/>
    <property type="match status" value="1"/>
</dbReference>
<feature type="coiled-coil region" evidence="4">
    <location>
        <begin position="166"/>
        <end position="198"/>
    </location>
</feature>
<sequence length="423" mass="49777">MDIKRCSEPKCKNRAKCVCNCPFSETYLCKKHIKEHYTLHNGKHNSEMILWNVLIEETKQEILEFLEQEKSKNFKLRKKIRRASNETIRILKNISEELIKEMMSDWTLMNDYYLKISQAEKLSKSEDDLTLNLLALRTDKAIKIIKDQFSPSSVNSRNAEVFCILSEEIEQIAELLKKEKSEAKLDEKLCKLEKLLKDHDINQKNADKQLANEEDYSSNAAEIYLKCLLYHKSNDSISTIPNKDITYDCIGSLFYNENRYEEAVQHFNDAIEANPHYAIYYSNKGDALNKLGRKEEAWKCYNEAIEKGKNQDEIYNNVGNFLYNDCRYKEAIEYYNNAIWMNPNKALYHQNKGDTLYRQYKIDEAIECYEQAIWINKNQDALYCKIGDILFQQAKTIDWQIFFFIPDISVIQGGRSSDDKKIE</sequence>
<keyword evidence="4" id="KW-0175">Coiled coil</keyword>
<dbReference type="Pfam" id="PF13181">
    <property type="entry name" value="TPR_8"/>
    <property type="match status" value="1"/>
</dbReference>
<evidence type="ECO:0000256" key="1">
    <source>
        <dbReference type="ARBA" id="ARBA00022737"/>
    </source>
</evidence>
<keyword evidence="1" id="KW-0677">Repeat</keyword>
<dbReference type="Pfam" id="PF13432">
    <property type="entry name" value="TPR_16"/>
    <property type="match status" value="1"/>
</dbReference>
<dbReference type="PANTHER" id="PTHR44943:SF4">
    <property type="entry name" value="TPR REPEAT-CONTAINING PROTEIN MJ0798"/>
    <property type="match status" value="1"/>
</dbReference>
<dbReference type="AlphaFoldDB" id="A0AAU9JSK1"/>
<gene>
    <name evidence="5" type="ORF">BSTOLATCC_MIC45530</name>
</gene>
<dbReference type="Proteomes" id="UP001162131">
    <property type="component" value="Unassembled WGS sequence"/>
</dbReference>
<evidence type="ECO:0000256" key="4">
    <source>
        <dbReference type="SAM" id="Coils"/>
    </source>
</evidence>
<feature type="repeat" description="TPR" evidence="3">
    <location>
        <begin position="244"/>
        <end position="277"/>
    </location>
</feature>
<dbReference type="PROSITE" id="PS50005">
    <property type="entry name" value="TPR"/>
    <property type="match status" value="2"/>
</dbReference>